<dbReference type="Pfam" id="PF06839">
    <property type="entry name" value="Zn_ribbon_GRF"/>
    <property type="match status" value="2"/>
</dbReference>
<dbReference type="EMBL" id="REGN01005680">
    <property type="protein sequence ID" value="RNA12480.1"/>
    <property type="molecule type" value="Genomic_DNA"/>
</dbReference>
<dbReference type="Proteomes" id="UP000276133">
    <property type="component" value="Unassembled WGS sequence"/>
</dbReference>
<evidence type="ECO:0000259" key="15">
    <source>
        <dbReference type="PROSITE" id="PS51999"/>
    </source>
</evidence>
<dbReference type="GO" id="GO:0008270">
    <property type="term" value="F:zinc ion binding"/>
    <property type="evidence" value="ECO:0007669"/>
    <property type="project" value="UniProtKB-KW"/>
</dbReference>
<dbReference type="Gene3D" id="2.70.20.10">
    <property type="entry name" value="Topoisomerase I, domain 3"/>
    <property type="match status" value="1"/>
</dbReference>
<evidence type="ECO:0000256" key="4">
    <source>
        <dbReference type="ARBA" id="ARBA00022723"/>
    </source>
</evidence>
<dbReference type="InterPro" id="IPR023406">
    <property type="entry name" value="Topo_IA_AS"/>
</dbReference>
<dbReference type="InterPro" id="IPR003602">
    <property type="entry name" value="Topo_IA_DNA-bd_dom"/>
</dbReference>
<dbReference type="PRINTS" id="PR00417">
    <property type="entry name" value="PRTPISMRASEI"/>
</dbReference>
<evidence type="ECO:0000256" key="7">
    <source>
        <dbReference type="ARBA" id="ARBA00023029"/>
    </source>
</evidence>
<sequence>MKNTLILQAMLKILNVAEKNDAAKSIAAILSKGTSRMRNGDSPYNKIYEFEYNLFNQKCLMVMTSVSGHLLSLEFPRQYKGWNTCDPVELFHANIERSCPENYQKIKQTLQREVRSCQKLVIWTDCDREGENIGFEIIEVCTAVRANLDIYRAIFSEITASSIARSIRELKRPNRLVSDAVEVRKELDLRIGAAFTRFQTLRLTKVFPNQLAENLISYGSCQFPTLGFVVERYKDRENFISEPFWKVVVWHEKDNQKVEFMWDRVRLFDYQVCEMFYNRLISNPNATVQSVTNKPKNKWRPVALDTIELEKSASRKLKISAKETMTIAEKLYTKGLISYPRTETNIFPKDFNLRGLIENQINDQHWGQFAQRIIDRPNPRNGTKSDQAHPPIHPTKYTNGLQGNEAKIYEFIVRQFLACCSADAKGSETTVSIDISNEKFSASGLMVLERNYLDVYPYEKWSDKEIPVFERGQVFVPKSIHLKEGKTEAPRLLTEADLISLMEKHGIGTDATHAEHIETIKERRYVNIEQNMFVPAELGLGLVEGYDSMGYAMSKPKLRSELEKDLQEICSGKKNKDQVLEAQIKAYEECFNDAKANVEKLDQALSKYYGRPALFVEDTSNIFPSILECSCKSNMVLRTKKDGKGFYLGCRGYPSCNNAIWFPSSIKQATATDEYCQNCHPKRVKKIRFKLERTAINFTIPADYTTCVVCDVQFREALELNMSQSRNNMSSTQSIHTNESTVRVSSNRSYSTSSQFQSRTQPQPALSVTNTDLSNDDDSNPIVCNCNEPAILLTVRKDGPNQGKQFYKCSKAQTQSPCDFFIWAEGAANTSVGTTPSRPVGNSNIGRSQQSSRNVTCNCNEEAKLLTVNKPGPNQGRKFFKCAQFSCDFFEWEDMPDSGSSPKDFSKRKSPKSHQKKNKSLSNEPKRRKCGNCGQEGHNRKNCPNE</sequence>
<reference evidence="17 18" key="1">
    <citation type="journal article" date="2018" name="Sci. Rep.">
        <title>Genomic signatures of local adaptation to the degree of environmental predictability in rotifers.</title>
        <authorList>
            <person name="Franch-Gras L."/>
            <person name="Hahn C."/>
            <person name="Garcia-Roger E.M."/>
            <person name="Carmona M.J."/>
            <person name="Serra M."/>
            <person name="Gomez A."/>
        </authorList>
    </citation>
    <scope>NUCLEOTIDE SEQUENCE [LARGE SCALE GENOMIC DNA]</scope>
    <source>
        <strain evidence="17">HYR1</strain>
    </source>
</reference>
<evidence type="ECO:0000259" key="14">
    <source>
        <dbReference type="PROSITE" id="PS50880"/>
    </source>
</evidence>
<feature type="compositionally biased region" description="Basic residues" evidence="12">
    <location>
        <begin position="906"/>
        <end position="919"/>
    </location>
</feature>
<comment type="caution">
    <text evidence="17">The sequence shown here is derived from an EMBL/GenBank/DDBJ whole genome shotgun (WGS) entry which is preliminary data.</text>
</comment>
<dbReference type="FunFam" id="1.10.290.10:FF:000001">
    <property type="entry name" value="DNA topoisomerase"/>
    <property type="match status" value="1"/>
</dbReference>
<evidence type="ECO:0000256" key="10">
    <source>
        <dbReference type="PROSITE-ProRule" id="PRU00047"/>
    </source>
</evidence>
<evidence type="ECO:0000259" key="13">
    <source>
        <dbReference type="PROSITE" id="PS50158"/>
    </source>
</evidence>
<dbReference type="InterPro" id="IPR034144">
    <property type="entry name" value="TOPRIM_TopoIII"/>
</dbReference>
<organism evidence="17 18">
    <name type="scientific">Brachionus plicatilis</name>
    <name type="common">Marine rotifer</name>
    <name type="synonym">Brachionus muelleri</name>
    <dbReference type="NCBI Taxonomy" id="10195"/>
    <lineage>
        <taxon>Eukaryota</taxon>
        <taxon>Metazoa</taxon>
        <taxon>Spiralia</taxon>
        <taxon>Gnathifera</taxon>
        <taxon>Rotifera</taxon>
        <taxon>Eurotatoria</taxon>
        <taxon>Monogononta</taxon>
        <taxon>Pseudotrocha</taxon>
        <taxon>Ploima</taxon>
        <taxon>Brachionidae</taxon>
        <taxon>Brachionus</taxon>
    </lineage>
</organism>
<keyword evidence="8 11" id="KW-0238">DNA-binding</keyword>
<comment type="function">
    <text evidence="11">Introduces a single-strand break via transesterification at a target site in duplex DNA. Releases the supercoiling and torsional tension of DNA introduced during the DNA replication and transcription by transiently cleaving and rejoining one strand of the DNA duplex. The scissile phosphodiester is attacked by the catalytic tyrosine of the enzyme, resulting in the formation of a DNA-(5'-phosphotyrosyl)-enzyme intermediate and the expulsion of a 3'-OH DNA strand.</text>
</comment>
<keyword evidence="4" id="KW-0479">Metal-binding</keyword>
<dbReference type="InterPro" id="IPR010666">
    <property type="entry name" value="Znf_GRF"/>
</dbReference>
<feature type="region of interest" description="Disordered" evidence="12">
    <location>
        <begin position="896"/>
        <end position="946"/>
    </location>
</feature>
<dbReference type="GO" id="GO:0003917">
    <property type="term" value="F:DNA topoisomerase type I (single strand cut, ATP-independent) activity"/>
    <property type="evidence" value="ECO:0007669"/>
    <property type="project" value="UniProtKB-EC"/>
</dbReference>
<dbReference type="STRING" id="10195.A0A3M7QME9"/>
<dbReference type="InterPro" id="IPR003601">
    <property type="entry name" value="Topo_IA_2"/>
</dbReference>
<dbReference type="Gene3D" id="1.10.460.10">
    <property type="entry name" value="Topoisomerase I, domain 2"/>
    <property type="match status" value="1"/>
</dbReference>
<feature type="domain" description="CCHC-type" evidence="13">
    <location>
        <begin position="928"/>
        <end position="945"/>
    </location>
</feature>
<comment type="similarity">
    <text evidence="2 11">Belongs to the type IA topoisomerase family.</text>
</comment>
<evidence type="ECO:0000256" key="11">
    <source>
        <dbReference type="RuleBase" id="RU362092"/>
    </source>
</evidence>
<dbReference type="InterPro" id="IPR013825">
    <property type="entry name" value="Topo_IA_cen_sub2"/>
</dbReference>
<dbReference type="PROSITE" id="PS50880">
    <property type="entry name" value="TOPRIM"/>
    <property type="match status" value="1"/>
</dbReference>
<dbReference type="InterPro" id="IPR006171">
    <property type="entry name" value="TOPRIM_dom"/>
</dbReference>
<evidence type="ECO:0000313" key="18">
    <source>
        <dbReference type="Proteomes" id="UP000276133"/>
    </source>
</evidence>
<dbReference type="CDD" id="cd03362">
    <property type="entry name" value="TOPRIM_TopoIA_TopoIII"/>
    <property type="match status" value="1"/>
</dbReference>
<dbReference type="InterPro" id="IPR013824">
    <property type="entry name" value="Topo_IA_cen_sub1"/>
</dbReference>
<dbReference type="FunFam" id="3.40.50.140:FF:000003">
    <property type="entry name" value="DNA topoisomerase"/>
    <property type="match status" value="1"/>
</dbReference>
<keyword evidence="7 11" id="KW-0799">Topoisomerase</keyword>
<accession>A0A3M7QME9</accession>
<dbReference type="GO" id="GO:0006281">
    <property type="term" value="P:DNA repair"/>
    <property type="evidence" value="ECO:0007669"/>
    <property type="project" value="TreeGrafter"/>
</dbReference>
<dbReference type="Gene3D" id="3.40.50.140">
    <property type="match status" value="1"/>
</dbReference>
<feature type="domain" description="GRF-type" evidence="15">
    <location>
        <begin position="784"/>
        <end position="827"/>
    </location>
</feature>
<keyword evidence="18" id="KW-1185">Reference proteome</keyword>
<evidence type="ECO:0000256" key="8">
    <source>
        <dbReference type="ARBA" id="ARBA00023125"/>
    </source>
</evidence>
<dbReference type="InterPro" id="IPR013826">
    <property type="entry name" value="Topo_IA_cen_sub3"/>
</dbReference>
<keyword evidence="5 10" id="KW-0863">Zinc-finger</keyword>
<dbReference type="Pfam" id="PF01751">
    <property type="entry name" value="Toprim"/>
    <property type="match status" value="1"/>
</dbReference>
<dbReference type="GO" id="GO:0005634">
    <property type="term" value="C:nucleus"/>
    <property type="evidence" value="ECO:0007669"/>
    <property type="project" value="TreeGrafter"/>
</dbReference>
<feature type="domain" description="GRF-type" evidence="15">
    <location>
        <begin position="857"/>
        <end position="896"/>
    </location>
</feature>
<gene>
    <name evidence="17" type="ORF">BpHYR1_025329</name>
</gene>
<dbReference type="CDD" id="cd00186">
    <property type="entry name" value="TOP1Ac"/>
    <property type="match status" value="1"/>
</dbReference>
<dbReference type="SMART" id="SM00437">
    <property type="entry name" value="TOP1Ac"/>
    <property type="match status" value="1"/>
</dbReference>
<dbReference type="OrthoDB" id="430051at2759"/>
<dbReference type="PROSITE" id="PS51999">
    <property type="entry name" value="ZF_GRF"/>
    <property type="match status" value="2"/>
</dbReference>
<dbReference type="Gene3D" id="3.30.65.10">
    <property type="entry name" value="Bacterial Topoisomerase I, domain 1"/>
    <property type="match status" value="1"/>
</dbReference>
<dbReference type="SUPFAM" id="SSF56712">
    <property type="entry name" value="Prokaryotic type I DNA topoisomerase"/>
    <property type="match status" value="1"/>
</dbReference>
<dbReference type="AlphaFoldDB" id="A0A3M7QME9"/>
<dbReference type="Pfam" id="PF01131">
    <property type="entry name" value="Topoisom_bac"/>
    <property type="match status" value="1"/>
</dbReference>
<dbReference type="PROSITE" id="PS00396">
    <property type="entry name" value="TOPO_IA_1"/>
    <property type="match status" value="1"/>
</dbReference>
<evidence type="ECO:0000313" key="17">
    <source>
        <dbReference type="EMBL" id="RNA12480.1"/>
    </source>
</evidence>
<keyword evidence="6" id="KW-0862">Zinc</keyword>
<evidence type="ECO:0000256" key="2">
    <source>
        <dbReference type="ARBA" id="ARBA00009446"/>
    </source>
</evidence>
<evidence type="ECO:0000256" key="6">
    <source>
        <dbReference type="ARBA" id="ARBA00022833"/>
    </source>
</evidence>
<proteinExistence type="inferred from homology"/>
<evidence type="ECO:0000256" key="3">
    <source>
        <dbReference type="ARBA" id="ARBA00012891"/>
    </source>
</evidence>
<comment type="catalytic activity">
    <reaction evidence="1 11">
        <text>ATP-independent breakage of single-stranded DNA, followed by passage and rejoining.</text>
        <dbReference type="EC" id="5.6.2.1"/>
    </reaction>
</comment>
<dbReference type="PANTHER" id="PTHR11390:SF21">
    <property type="entry name" value="DNA TOPOISOMERASE 3-ALPHA"/>
    <property type="match status" value="1"/>
</dbReference>
<dbReference type="GO" id="GO:0003677">
    <property type="term" value="F:DNA binding"/>
    <property type="evidence" value="ECO:0007669"/>
    <property type="project" value="UniProtKB-KW"/>
</dbReference>
<dbReference type="GO" id="GO:0031422">
    <property type="term" value="C:RecQ family helicase-topoisomerase III complex"/>
    <property type="evidence" value="ECO:0007669"/>
    <property type="project" value="TreeGrafter"/>
</dbReference>
<dbReference type="PROSITE" id="PS50158">
    <property type="entry name" value="ZF_CCHC"/>
    <property type="match status" value="1"/>
</dbReference>
<dbReference type="FunFam" id="1.10.460.10:FF:000003">
    <property type="entry name" value="DNA topoisomerase"/>
    <property type="match status" value="1"/>
</dbReference>
<dbReference type="InterPro" id="IPR013497">
    <property type="entry name" value="Topo_IA_cen"/>
</dbReference>
<dbReference type="InterPro" id="IPR000380">
    <property type="entry name" value="Topo_IA"/>
</dbReference>
<evidence type="ECO:0000256" key="12">
    <source>
        <dbReference type="SAM" id="MobiDB-lite"/>
    </source>
</evidence>
<dbReference type="GO" id="GO:0006265">
    <property type="term" value="P:DNA topological change"/>
    <property type="evidence" value="ECO:0007669"/>
    <property type="project" value="InterPro"/>
</dbReference>
<dbReference type="InterPro" id="IPR001878">
    <property type="entry name" value="Znf_CCHC"/>
</dbReference>
<evidence type="ECO:0000256" key="5">
    <source>
        <dbReference type="ARBA" id="ARBA00022771"/>
    </source>
</evidence>
<dbReference type="SMART" id="SM00436">
    <property type="entry name" value="TOP1Bc"/>
    <property type="match status" value="1"/>
</dbReference>
<dbReference type="EC" id="5.6.2.1" evidence="3 11"/>
<feature type="compositionally biased region" description="Polar residues" evidence="12">
    <location>
        <begin position="725"/>
        <end position="739"/>
    </location>
</feature>
<evidence type="ECO:0000256" key="1">
    <source>
        <dbReference type="ARBA" id="ARBA00000213"/>
    </source>
</evidence>
<evidence type="ECO:0000259" key="16">
    <source>
        <dbReference type="PROSITE" id="PS52039"/>
    </source>
</evidence>
<dbReference type="PANTHER" id="PTHR11390">
    <property type="entry name" value="PROKARYOTIC DNA TOPOISOMERASE"/>
    <property type="match status" value="1"/>
</dbReference>
<dbReference type="PROSITE" id="PS52039">
    <property type="entry name" value="TOPO_IA_2"/>
    <property type="match status" value="1"/>
</dbReference>
<dbReference type="Gene3D" id="1.10.290.10">
    <property type="entry name" value="Topoisomerase I, domain 4"/>
    <property type="match status" value="1"/>
</dbReference>
<feature type="compositionally biased region" description="Low complexity" evidence="12">
    <location>
        <begin position="740"/>
        <end position="761"/>
    </location>
</feature>
<feature type="domain" description="Topo IA-type catalytic" evidence="16">
    <location>
        <begin position="174"/>
        <end position="591"/>
    </location>
</feature>
<feature type="domain" description="Toprim" evidence="14">
    <location>
        <begin position="12"/>
        <end position="156"/>
    </location>
</feature>
<dbReference type="SMART" id="SM00493">
    <property type="entry name" value="TOPRIM"/>
    <property type="match status" value="1"/>
</dbReference>
<keyword evidence="9 11" id="KW-0413">Isomerase</keyword>
<protein>
    <recommendedName>
        <fullName evidence="3 11">DNA topoisomerase</fullName>
        <ecNumber evidence="3 11">5.6.2.1</ecNumber>
    </recommendedName>
</protein>
<dbReference type="InterPro" id="IPR023405">
    <property type="entry name" value="Topo_IA_core_domain"/>
</dbReference>
<feature type="region of interest" description="Disordered" evidence="12">
    <location>
        <begin position="725"/>
        <end position="774"/>
    </location>
</feature>
<name>A0A3M7QME9_BRAPC</name>
<dbReference type="GO" id="GO:0006310">
    <property type="term" value="P:DNA recombination"/>
    <property type="evidence" value="ECO:0007669"/>
    <property type="project" value="TreeGrafter"/>
</dbReference>
<evidence type="ECO:0000256" key="9">
    <source>
        <dbReference type="ARBA" id="ARBA00023235"/>
    </source>
</evidence>